<evidence type="ECO:0000259" key="2">
    <source>
        <dbReference type="Pfam" id="PF00497"/>
    </source>
</evidence>
<dbReference type="PANTHER" id="PTHR38834">
    <property type="entry name" value="PERIPLASMIC SUBSTRATE BINDING PROTEIN FAMILY 3"/>
    <property type="match status" value="1"/>
</dbReference>
<feature type="domain" description="Solute-binding protein family 3/N-terminal" evidence="2">
    <location>
        <begin position="30"/>
        <end position="247"/>
    </location>
</feature>
<evidence type="ECO:0000313" key="4">
    <source>
        <dbReference type="Proteomes" id="UP000032352"/>
    </source>
</evidence>
<proteinExistence type="predicted"/>
<dbReference type="SUPFAM" id="SSF53850">
    <property type="entry name" value="Periplasmic binding protein-like II"/>
    <property type="match status" value="1"/>
</dbReference>
<dbReference type="Proteomes" id="UP000032352">
    <property type="component" value="Chromosome"/>
</dbReference>
<dbReference type="AlphaFoldDB" id="A0AAF0C9H1"/>
<accession>A0AAF0C9H1</accession>
<dbReference type="KEGG" id="tvd:SG34_002135"/>
<organism evidence="3 4">
    <name type="scientific">Thalassomonas viridans</name>
    <dbReference type="NCBI Taxonomy" id="137584"/>
    <lineage>
        <taxon>Bacteria</taxon>
        <taxon>Pseudomonadati</taxon>
        <taxon>Pseudomonadota</taxon>
        <taxon>Gammaproteobacteria</taxon>
        <taxon>Alteromonadales</taxon>
        <taxon>Colwelliaceae</taxon>
        <taxon>Thalassomonas</taxon>
    </lineage>
</organism>
<sequence>MDKNNRFYLALLFWFCSAFAIAGAQEPLRVVTEHLPPYQIVSDNRLVAGTSYLLMKEVLKRAGYPVQIEVLPWARAYQTALAVKNVVIFSMTRSREREALFHWIGELRTLNYTFYSVKGNIDVRMNSIEQALHYTVVAARNSVEADILQQQGFKHGKNLILTAGYLQAWQLLLQGHADITYANELIGDSIHTSLGKEFPSFVKQPYAGMQPVLYVAANKTTDAEIINRLSRALLAVKKDGTFDKILSRQLHIP</sequence>
<name>A0AAF0C9H1_9GAMM</name>
<evidence type="ECO:0000256" key="1">
    <source>
        <dbReference type="SAM" id="SignalP"/>
    </source>
</evidence>
<dbReference type="RefSeq" id="WP_053047386.1">
    <property type="nucleotide sequence ID" value="NZ_CP059733.1"/>
</dbReference>
<dbReference type="Pfam" id="PF00497">
    <property type="entry name" value="SBP_bac_3"/>
    <property type="match status" value="1"/>
</dbReference>
<dbReference type="InterPro" id="IPR001638">
    <property type="entry name" value="Solute-binding_3/MltF_N"/>
</dbReference>
<protein>
    <submittedName>
        <fullName evidence="3">Transporter substrate-binding domain-containing protein</fullName>
    </submittedName>
</protein>
<keyword evidence="4" id="KW-1185">Reference proteome</keyword>
<feature type="chain" id="PRO_5042253789" evidence="1">
    <location>
        <begin position="23"/>
        <end position="253"/>
    </location>
</feature>
<gene>
    <name evidence="3" type="ORF">SG34_002135</name>
</gene>
<reference evidence="3 4" key="1">
    <citation type="journal article" date="2015" name="Genome Announc.">
        <title>Draft Genome Sequences of Marine Isolates of Thalassomonas viridans and Thalassomonas actiniarum.</title>
        <authorList>
            <person name="Olonade I."/>
            <person name="van Zyl L.J."/>
            <person name="Trindade M."/>
        </authorList>
    </citation>
    <scope>NUCLEOTIDE SEQUENCE [LARGE SCALE GENOMIC DNA]</scope>
    <source>
        <strain evidence="3 4">XOM25</strain>
    </source>
</reference>
<keyword evidence="1" id="KW-0732">Signal</keyword>
<dbReference type="PANTHER" id="PTHR38834:SF3">
    <property type="entry name" value="SOLUTE-BINDING PROTEIN FAMILY 3_N-TERMINAL DOMAIN-CONTAINING PROTEIN"/>
    <property type="match status" value="1"/>
</dbReference>
<reference evidence="3 4" key="2">
    <citation type="journal article" date="2022" name="Mar. Drugs">
        <title>Bioassay-Guided Fractionation Leads to the Detection of Cholic Acid Generated by the Rare Thalassomonas sp.</title>
        <authorList>
            <person name="Pheiffer F."/>
            <person name="Schneider Y.K."/>
            <person name="Hansen E.H."/>
            <person name="Andersen J.H."/>
            <person name="Isaksson J."/>
            <person name="Busche T."/>
            <person name="R C."/>
            <person name="Kalinowski J."/>
            <person name="Zyl L.V."/>
            <person name="Trindade M."/>
        </authorList>
    </citation>
    <scope>NUCLEOTIDE SEQUENCE [LARGE SCALE GENOMIC DNA]</scope>
    <source>
        <strain evidence="3 4">XOM25</strain>
    </source>
</reference>
<dbReference type="Gene3D" id="3.40.190.10">
    <property type="entry name" value="Periplasmic binding protein-like II"/>
    <property type="match status" value="2"/>
</dbReference>
<feature type="signal peptide" evidence="1">
    <location>
        <begin position="1"/>
        <end position="22"/>
    </location>
</feature>
<evidence type="ECO:0000313" key="3">
    <source>
        <dbReference type="EMBL" id="WDE05758.1"/>
    </source>
</evidence>
<dbReference type="EMBL" id="CP059733">
    <property type="protein sequence ID" value="WDE05758.1"/>
    <property type="molecule type" value="Genomic_DNA"/>
</dbReference>